<dbReference type="Pfam" id="PF25372">
    <property type="entry name" value="DUF7885"/>
    <property type="match status" value="1"/>
</dbReference>
<dbReference type="Gene3D" id="3.80.10.10">
    <property type="entry name" value="Ribonuclease Inhibitor"/>
    <property type="match status" value="3"/>
</dbReference>
<protein>
    <submittedName>
        <fullName evidence="2">F-box/LRR-repeat protein 12</fullName>
    </submittedName>
</protein>
<dbReference type="GO" id="GO:0031146">
    <property type="term" value="P:SCF-dependent proteasomal ubiquitin-dependent protein catabolic process"/>
    <property type="evidence" value="ECO:0007669"/>
    <property type="project" value="TreeGrafter"/>
</dbReference>
<dbReference type="SUPFAM" id="SSF52047">
    <property type="entry name" value="RNI-like"/>
    <property type="match status" value="1"/>
</dbReference>
<name>A0AAP0B6C7_9ASPA</name>
<dbReference type="PANTHER" id="PTHR13318:SF26">
    <property type="entry name" value="F-BOX_LRR-REPEAT PROTEIN 12"/>
    <property type="match status" value="1"/>
</dbReference>
<dbReference type="InterPro" id="IPR057207">
    <property type="entry name" value="FBXL15_LRR"/>
</dbReference>
<dbReference type="AlphaFoldDB" id="A0AAP0B6C7"/>
<dbReference type="InterPro" id="IPR032675">
    <property type="entry name" value="LRR_dom_sf"/>
</dbReference>
<dbReference type="CDD" id="cd22159">
    <property type="entry name" value="F-box_AtTIR1-like"/>
    <property type="match status" value="1"/>
</dbReference>
<evidence type="ECO:0000313" key="3">
    <source>
        <dbReference type="Proteomes" id="UP001418222"/>
    </source>
</evidence>
<reference evidence="2 3" key="1">
    <citation type="journal article" date="2022" name="Nat. Plants">
        <title>Genomes of leafy and leafless Platanthera orchids illuminate the evolution of mycoheterotrophy.</title>
        <authorList>
            <person name="Li M.H."/>
            <person name="Liu K.W."/>
            <person name="Li Z."/>
            <person name="Lu H.C."/>
            <person name="Ye Q.L."/>
            <person name="Zhang D."/>
            <person name="Wang J.Y."/>
            <person name="Li Y.F."/>
            <person name="Zhong Z.M."/>
            <person name="Liu X."/>
            <person name="Yu X."/>
            <person name="Liu D.K."/>
            <person name="Tu X.D."/>
            <person name="Liu B."/>
            <person name="Hao Y."/>
            <person name="Liao X.Y."/>
            <person name="Jiang Y.T."/>
            <person name="Sun W.H."/>
            <person name="Chen J."/>
            <person name="Chen Y.Q."/>
            <person name="Ai Y."/>
            <person name="Zhai J.W."/>
            <person name="Wu S.S."/>
            <person name="Zhou Z."/>
            <person name="Hsiao Y.Y."/>
            <person name="Wu W.L."/>
            <person name="Chen Y.Y."/>
            <person name="Lin Y.F."/>
            <person name="Hsu J.L."/>
            <person name="Li C.Y."/>
            <person name="Wang Z.W."/>
            <person name="Zhao X."/>
            <person name="Zhong W.Y."/>
            <person name="Ma X.K."/>
            <person name="Ma L."/>
            <person name="Huang J."/>
            <person name="Chen G.Z."/>
            <person name="Huang M.Z."/>
            <person name="Huang L."/>
            <person name="Peng D.H."/>
            <person name="Luo Y.B."/>
            <person name="Zou S.Q."/>
            <person name="Chen S.P."/>
            <person name="Lan S."/>
            <person name="Tsai W.C."/>
            <person name="Van de Peer Y."/>
            <person name="Liu Z.J."/>
        </authorList>
    </citation>
    <scope>NUCLEOTIDE SEQUENCE [LARGE SCALE GENOMIC DNA]</scope>
    <source>
        <strain evidence="2">Lor287</strain>
    </source>
</reference>
<dbReference type="Gene3D" id="1.20.1280.50">
    <property type="match status" value="1"/>
</dbReference>
<keyword evidence="3" id="KW-1185">Reference proteome</keyword>
<evidence type="ECO:0000259" key="1">
    <source>
        <dbReference type="Pfam" id="PF25372"/>
    </source>
</evidence>
<proteinExistence type="predicted"/>
<dbReference type="Proteomes" id="UP001418222">
    <property type="component" value="Unassembled WGS sequence"/>
</dbReference>
<comment type="caution">
    <text evidence="2">The sequence shown here is derived from an EMBL/GenBank/DDBJ whole genome shotgun (WGS) entry which is preliminary data.</text>
</comment>
<dbReference type="EMBL" id="JBBWWQ010000014">
    <property type="protein sequence ID" value="KAK8930688.1"/>
    <property type="molecule type" value="Genomic_DNA"/>
</dbReference>
<dbReference type="SMART" id="SM00367">
    <property type="entry name" value="LRR_CC"/>
    <property type="match status" value="7"/>
</dbReference>
<sequence>MNLTEDCLVSIFQNLHNRSDRNAFGLTCRRWLHIQNVSRRSLTFHFSHETRNYQLYERYLPTLLDRFPHLSSVSIAGSTELSDSALARLKNLKSSLQSLSLYCCFNITDDGLTLVAVQCVRLLSITLYRCNITDIGLEIIANYCKLLENLNVSYCMNITDRGTNSLSRGCRSLRFLVISFCRSISNDTIAAISKACPFLEEWNLAVCHEIGVLGWDAIGLNCSSLKVLHVNRCRNLCDRGLQFLRDGCIRLKVLHIHGCNLVSAVGLELFKLRRRDVEMKIEECTTIEFRIDDFLYR</sequence>
<feature type="domain" description="F-box/LRR-repeat protein 15-like leucin rich repeat" evidence="1">
    <location>
        <begin position="131"/>
        <end position="262"/>
    </location>
</feature>
<accession>A0AAP0B6C7</accession>
<gene>
    <name evidence="2" type="primary">FBL12</name>
    <name evidence="2" type="ORF">KSP39_PZI016244</name>
</gene>
<evidence type="ECO:0000313" key="2">
    <source>
        <dbReference type="EMBL" id="KAK8930688.1"/>
    </source>
</evidence>
<organism evidence="2 3">
    <name type="scientific">Platanthera zijinensis</name>
    <dbReference type="NCBI Taxonomy" id="2320716"/>
    <lineage>
        <taxon>Eukaryota</taxon>
        <taxon>Viridiplantae</taxon>
        <taxon>Streptophyta</taxon>
        <taxon>Embryophyta</taxon>
        <taxon>Tracheophyta</taxon>
        <taxon>Spermatophyta</taxon>
        <taxon>Magnoliopsida</taxon>
        <taxon>Liliopsida</taxon>
        <taxon>Asparagales</taxon>
        <taxon>Orchidaceae</taxon>
        <taxon>Orchidoideae</taxon>
        <taxon>Orchideae</taxon>
        <taxon>Orchidinae</taxon>
        <taxon>Platanthera</taxon>
    </lineage>
</organism>
<dbReference type="GO" id="GO:0019005">
    <property type="term" value="C:SCF ubiquitin ligase complex"/>
    <property type="evidence" value="ECO:0007669"/>
    <property type="project" value="TreeGrafter"/>
</dbReference>
<dbReference type="PANTHER" id="PTHR13318">
    <property type="entry name" value="PARTNER OF PAIRED, ISOFORM B-RELATED"/>
    <property type="match status" value="1"/>
</dbReference>
<dbReference type="InterPro" id="IPR006553">
    <property type="entry name" value="Leu-rich_rpt_Cys-con_subtyp"/>
</dbReference>